<dbReference type="Gene3D" id="3.40.50.150">
    <property type="entry name" value="Vaccinia Virus protein VP39"/>
    <property type="match status" value="1"/>
</dbReference>
<dbReference type="InterPro" id="IPR025799">
    <property type="entry name" value="Arg_MeTrfase"/>
</dbReference>
<dbReference type="Gene3D" id="2.70.160.11">
    <property type="entry name" value="Hnrnp arginine n-methyltransferase1"/>
    <property type="match status" value="1"/>
</dbReference>
<dbReference type="InParanoid" id="F0Y9E4"/>
<keyword evidence="1" id="KW-0949">S-adenosyl-L-methionine</keyword>
<dbReference type="GeneID" id="20224718"/>
<evidence type="ECO:0000313" key="3">
    <source>
        <dbReference type="EMBL" id="EGB08220.1"/>
    </source>
</evidence>
<feature type="compositionally biased region" description="Low complexity" evidence="2">
    <location>
        <begin position="151"/>
        <end position="178"/>
    </location>
</feature>
<evidence type="ECO:0008006" key="5">
    <source>
        <dbReference type="Google" id="ProtNLM"/>
    </source>
</evidence>
<dbReference type="CDD" id="cd02440">
    <property type="entry name" value="AdoMet_MTases"/>
    <property type="match status" value="1"/>
</dbReference>
<gene>
    <name evidence="3" type="ORF">AURANDRAFT_64222</name>
</gene>
<name>F0Y9E4_AURAN</name>
<dbReference type="KEGG" id="aaf:AURANDRAFT_64222"/>
<protein>
    <recommendedName>
        <fullName evidence="5">Methyltransferase domain-containing protein</fullName>
    </recommendedName>
</protein>
<proteinExistence type="predicted"/>
<reference evidence="3 4" key="1">
    <citation type="journal article" date="2011" name="Proc. Natl. Acad. Sci. U.S.A.">
        <title>Niche of harmful alga Aureococcus anophagefferens revealed through ecogenomics.</title>
        <authorList>
            <person name="Gobler C.J."/>
            <person name="Berry D.L."/>
            <person name="Dyhrman S.T."/>
            <person name="Wilhelm S.W."/>
            <person name="Salamov A."/>
            <person name="Lobanov A.V."/>
            <person name="Zhang Y."/>
            <person name="Collier J.L."/>
            <person name="Wurch L.L."/>
            <person name="Kustka A.B."/>
            <person name="Dill B.D."/>
            <person name="Shah M."/>
            <person name="VerBerkmoes N.C."/>
            <person name="Kuo A."/>
            <person name="Terry A."/>
            <person name="Pangilinan J."/>
            <person name="Lindquist E.A."/>
            <person name="Lucas S."/>
            <person name="Paulsen I.T."/>
            <person name="Hattenrath-Lehmann T.K."/>
            <person name="Talmage S.C."/>
            <person name="Walker E.A."/>
            <person name="Koch F."/>
            <person name="Burson A.M."/>
            <person name="Marcoval M.A."/>
            <person name="Tang Y.Z."/>
            <person name="Lecleir G.R."/>
            <person name="Coyne K.J."/>
            <person name="Berg G.M."/>
            <person name="Bertrand E.M."/>
            <person name="Saito M.A."/>
            <person name="Gladyshev V.N."/>
            <person name="Grigoriev I.V."/>
        </authorList>
    </citation>
    <scope>NUCLEOTIDE SEQUENCE [LARGE SCALE GENOMIC DNA]</scope>
    <source>
        <strain evidence="4">CCMP 1984</strain>
    </source>
</reference>
<dbReference type="GO" id="GO:0042054">
    <property type="term" value="F:histone methyltransferase activity"/>
    <property type="evidence" value="ECO:0007669"/>
    <property type="project" value="TreeGrafter"/>
</dbReference>
<evidence type="ECO:0000256" key="1">
    <source>
        <dbReference type="ARBA" id="ARBA00022691"/>
    </source>
</evidence>
<dbReference type="EMBL" id="GL833128">
    <property type="protein sequence ID" value="EGB08220.1"/>
    <property type="molecule type" value="Genomic_DNA"/>
</dbReference>
<dbReference type="Proteomes" id="UP000002729">
    <property type="component" value="Unassembled WGS sequence"/>
</dbReference>
<dbReference type="PANTHER" id="PTHR11006:SF4">
    <property type="entry name" value="PROTEIN ARGININE N-METHYLTRANSFERASE 7"/>
    <property type="match status" value="1"/>
</dbReference>
<dbReference type="RefSeq" id="XP_009036953.1">
    <property type="nucleotide sequence ID" value="XM_009038705.1"/>
</dbReference>
<dbReference type="GO" id="GO:0016274">
    <property type="term" value="F:protein-arginine N-methyltransferase activity"/>
    <property type="evidence" value="ECO:0007669"/>
    <property type="project" value="InterPro"/>
</dbReference>
<feature type="region of interest" description="Disordered" evidence="2">
    <location>
        <begin position="135"/>
        <end position="178"/>
    </location>
</feature>
<organism evidence="4">
    <name type="scientific">Aureococcus anophagefferens</name>
    <name type="common">Harmful bloom alga</name>
    <dbReference type="NCBI Taxonomy" id="44056"/>
    <lineage>
        <taxon>Eukaryota</taxon>
        <taxon>Sar</taxon>
        <taxon>Stramenopiles</taxon>
        <taxon>Ochrophyta</taxon>
        <taxon>Pelagophyceae</taxon>
        <taxon>Pelagomonadales</taxon>
        <taxon>Pelagomonadaceae</taxon>
        <taxon>Aureococcus</taxon>
    </lineage>
</organism>
<dbReference type="AlphaFoldDB" id="F0Y9E4"/>
<dbReference type="SUPFAM" id="SSF53335">
    <property type="entry name" value="S-adenosyl-L-methionine-dependent methyltransferases"/>
    <property type="match status" value="1"/>
</dbReference>
<evidence type="ECO:0000256" key="2">
    <source>
        <dbReference type="SAM" id="MobiDB-lite"/>
    </source>
</evidence>
<dbReference type="eggNOG" id="KOG1499">
    <property type="taxonomic scope" value="Eukaryota"/>
</dbReference>
<keyword evidence="4" id="KW-1185">Reference proteome</keyword>
<dbReference type="Pfam" id="PF03602">
    <property type="entry name" value="Cons_hypoth95"/>
    <property type="match status" value="1"/>
</dbReference>
<accession>F0Y9E4</accession>
<sequence>MAAALEVSTEASTVAAKHDLLPTVLQRVATAMCLPDDDVAALSPALRRKVGQMLSAREFERYRRAALELDGVAAGVAARDAKLLPGGFAAGDRVEVFGLVAAADRNGSRGVAERREKDRVAVVLDDGARLAVKPENLRLAPSKPRDDDVAASLEPSSEVPVEPSASASSSDAAASSSDAAASSPRIAAALELIEAERDGARAVELLAAALDLAPAARSVAAVREAGGAAARLYVEEMAARGGGGDDAAWERRKLAWLRCAALLPRNADVLEGLGSDAAARGRRLAADAAFALAREAAAADAPPAAAPVEAWHWPMVDDAARFAFFDAFLRREAPGKRVLDLGAGCGALSLAAVGRGASFVVACERSPALADALRATLARGGVGADRCDARDRDSRRLGAEDPVDVVVAEILDAALLGEGVLPALADAYRKHPGAAFCPRLATLRVTPASSPALARRFVADGVRAFQPYDVVEGLAYEPLAPPVDMDLDLIELARRAAPADGTRRRVTIPGGFGETTVTRRGRLDALVVSFVLRDGDRSLDSAAGHWREACFFVEERPELDVGAALRISASTAPLDHGEGDALRFDVAAPSASIAVPPKAPRNALDATTDDVARFNDGAYRAAHARAVAAATPERGRVLELGFCDARSNDGPALPAFGPATLRCPGGRAASIVAAASGDRFDVLAHSLVEPSGLLRRDALQEVEALKRFALKAGTVGAPRVLPSAATVFGVLVDAPALAATKFTREGRLGDHDVSALDDRADATLRDLAPAACARLPALCAPFPLLDLNLDVRSASVAEEAARAAVASSPPVSTPGAAHALLFWWHLRYGGEHGAVAETVSTAPALDGGETGDGHWRVAGVVLDRGRGLPLARGDVLDVHLAVRGSKVGVLKTVTRRAKDGGAAANRPA</sequence>
<dbReference type="PANTHER" id="PTHR11006">
    <property type="entry name" value="PROTEIN ARGININE N-METHYLTRANSFERASE"/>
    <property type="match status" value="1"/>
</dbReference>
<dbReference type="InterPro" id="IPR029063">
    <property type="entry name" value="SAM-dependent_MTases_sf"/>
</dbReference>
<evidence type="ECO:0000313" key="4">
    <source>
        <dbReference type="Proteomes" id="UP000002729"/>
    </source>
</evidence>